<evidence type="ECO:0000313" key="1">
    <source>
        <dbReference type="EMBL" id="KAI3727719.1"/>
    </source>
</evidence>
<evidence type="ECO:0000313" key="2">
    <source>
        <dbReference type="Proteomes" id="UP001055879"/>
    </source>
</evidence>
<gene>
    <name evidence="1" type="ORF">L6452_16337</name>
</gene>
<organism evidence="1 2">
    <name type="scientific">Arctium lappa</name>
    <name type="common">Greater burdock</name>
    <name type="synonym">Lappa major</name>
    <dbReference type="NCBI Taxonomy" id="4217"/>
    <lineage>
        <taxon>Eukaryota</taxon>
        <taxon>Viridiplantae</taxon>
        <taxon>Streptophyta</taxon>
        <taxon>Embryophyta</taxon>
        <taxon>Tracheophyta</taxon>
        <taxon>Spermatophyta</taxon>
        <taxon>Magnoliopsida</taxon>
        <taxon>eudicotyledons</taxon>
        <taxon>Gunneridae</taxon>
        <taxon>Pentapetalae</taxon>
        <taxon>asterids</taxon>
        <taxon>campanulids</taxon>
        <taxon>Asterales</taxon>
        <taxon>Asteraceae</taxon>
        <taxon>Carduoideae</taxon>
        <taxon>Cardueae</taxon>
        <taxon>Arctiinae</taxon>
        <taxon>Arctium</taxon>
    </lineage>
</organism>
<name>A0ACB9C0I6_ARCLA</name>
<keyword evidence="2" id="KW-1185">Reference proteome</keyword>
<dbReference type="Proteomes" id="UP001055879">
    <property type="component" value="Linkage Group LG05"/>
</dbReference>
<reference evidence="2" key="1">
    <citation type="journal article" date="2022" name="Mol. Ecol. Resour.">
        <title>The genomes of chicory, endive, great burdock and yacon provide insights into Asteraceae palaeo-polyploidization history and plant inulin production.</title>
        <authorList>
            <person name="Fan W."/>
            <person name="Wang S."/>
            <person name="Wang H."/>
            <person name="Wang A."/>
            <person name="Jiang F."/>
            <person name="Liu H."/>
            <person name="Zhao H."/>
            <person name="Xu D."/>
            <person name="Zhang Y."/>
        </authorList>
    </citation>
    <scope>NUCLEOTIDE SEQUENCE [LARGE SCALE GENOMIC DNA]</scope>
    <source>
        <strain evidence="2">cv. Niubang</strain>
    </source>
</reference>
<comment type="caution">
    <text evidence="1">The sequence shown here is derived from an EMBL/GenBank/DDBJ whole genome shotgun (WGS) entry which is preliminary data.</text>
</comment>
<sequence>MAAYAYDRVACKLCGEYARLNFPDLKDPTRLGVIGDCERMEALKIAVDKKIQAIRLKVREAAVVAAEAEVGCWSLARMPSYDPDLIWEVLAN</sequence>
<reference evidence="1 2" key="2">
    <citation type="journal article" date="2022" name="Mol. Ecol. Resour.">
        <title>The genomes of chicory, endive, great burdock and yacon provide insights into Asteraceae paleo-polyploidization history and plant inulin production.</title>
        <authorList>
            <person name="Fan W."/>
            <person name="Wang S."/>
            <person name="Wang H."/>
            <person name="Wang A."/>
            <person name="Jiang F."/>
            <person name="Liu H."/>
            <person name="Zhao H."/>
            <person name="Xu D."/>
            <person name="Zhang Y."/>
        </authorList>
    </citation>
    <scope>NUCLEOTIDE SEQUENCE [LARGE SCALE GENOMIC DNA]</scope>
    <source>
        <strain evidence="2">cv. Niubang</strain>
    </source>
</reference>
<proteinExistence type="predicted"/>
<accession>A0ACB9C0I6</accession>
<dbReference type="EMBL" id="CM042051">
    <property type="protein sequence ID" value="KAI3727719.1"/>
    <property type="molecule type" value="Genomic_DNA"/>
</dbReference>
<protein>
    <submittedName>
        <fullName evidence="1">Uncharacterized protein</fullName>
    </submittedName>
</protein>